<dbReference type="AlphaFoldDB" id="A0A2Z2KL79"/>
<reference evidence="1 2" key="1">
    <citation type="submission" date="2017-06" db="EMBL/GenBank/DDBJ databases">
        <title>Complete genome sequence of Paenibacillus donghaensis KCTC 13049T isolated from East Sea sediment, South Korea.</title>
        <authorList>
            <person name="Jung B.K."/>
            <person name="Hong S.-J."/>
            <person name="Shin J.-H."/>
        </authorList>
    </citation>
    <scope>NUCLEOTIDE SEQUENCE [LARGE SCALE GENOMIC DNA]</scope>
    <source>
        <strain evidence="1 2">KCTC 13049</strain>
    </source>
</reference>
<sequence>MLSTDGMLSDEEIVRIYGIRWKIEQFFKVTKSYLQLAKEFQGRSYDMMISHTTIVFSRYLLLEWESRQATDPRSLGELFFWLCDEVKLLDFSSALQFLWLLFQKLVSRSVSVRQARCQVQDWIATLPFYIKACLPISPCES</sequence>
<protein>
    <recommendedName>
        <fullName evidence="3">Transposase IS4-like domain-containing protein</fullName>
    </recommendedName>
</protein>
<keyword evidence="2" id="KW-1185">Reference proteome</keyword>
<accession>A0A2Z2KL79</accession>
<dbReference type="EMBL" id="CP021780">
    <property type="protein sequence ID" value="ASA20701.1"/>
    <property type="molecule type" value="Genomic_DNA"/>
</dbReference>
<dbReference type="SUPFAM" id="SSF53098">
    <property type="entry name" value="Ribonuclease H-like"/>
    <property type="match status" value="1"/>
</dbReference>
<organism evidence="1 2">
    <name type="scientific">Paenibacillus donghaensis</name>
    <dbReference type="NCBI Taxonomy" id="414771"/>
    <lineage>
        <taxon>Bacteria</taxon>
        <taxon>Bacillati</taxon>
        <taxon>Bacillota</taxon>
        <taxon>Bacilli</taxon>
        <taxon>Bacillales</taxon>
        <taxon>Paenibacillaceae</taxon>
        <taxon>Paenibacillus</taxon>
    </lineage>
</organism>
<dbReference type="Gene3D" id="3.90.350.10">
    <property type="entry name" value="Transposase Inhibitor Protein From Tn5, Chain A, domain 1"/>
    <property type="match status" value="1"/>
</dbReference>
<name>A0A2Z2KL79_9BACL</name>
<evidence type="ECO:0000313" key="1">
    <source>
        <dbReference type="EMBL" id="ASA20701.1"/>
    </source>
</evidence>
<dbReference type="InterPro" id="IPR012337">
    <property type="entry name" value="RNaseH-like_sf"/>
</dbReference>
<gene>
    <name evidence="1" type="ORF">B9T62_07805</name>
</gene>
<proteinExistence type="predicted"/>
<evidence type="ECO:0000313" key="2">
    <source>
        <dbReference type="Proteomes" id="UP000249890"/>
    </source>
</evidence>
<dbReference type="Proteomes" id="UP000249890">
    <property type="component" value="Chromosome"/>
</dbReference>
<evidence type="ECO:0008006" key="3">
    <source>
        <dbReference type="Google" id="ProtNLM"/>
    </source>
</evidence>
<dbReference type="KEGG" id="pdh:B9T62_07805"/>